<accession>A0A182IGP7</accession>
<dbReference type="EnsemblMetazoa" id="AARA014638-RA">
    <property type="protein sequence ID" value="AARA014638-PA"/>
    <property type="gene ID" value="AARA014638"/>
</dbReference>
<proteinExistence type="predicted"/>
<evidence type="ECO:0000313" key="2">
    <source>
        <dbReference type="Proteomes" id="UP000075840"/>
    </source>
</evidence>
<sequence length="101" mass="11202">MKMSRKVTSRRNKKLAAMSIEYDRQNMLDEEDAGISGMAHRNISGLFTVEHVGKITRPASLPSSSVSDLQKTQLNLIQPSSAIQFTVSKRAVHAGDVRYDP</sequence>
<organism evidence="1 2">
    <name type="scientific">Anopheles arabiensis</name>
    <name type="common">Mosquito</name>
    <dbReference type="NCBI Taxonomy" id="7173"/>
    <lineage>
        <taxon>Eukaryota</taxon>
        <taxon>Metazoa</taxon>
        <taxon>Ecdysozoa</taxon>
        <taxon>Arthropoda</taxon>
        <taxon>Hexapoda</taxon>
        <taxon>Insecta</taxon>
        <taxon>Pterygota</taxon>
        <taxon>Neoptera</taxon>
        <taxon>Endopterygota</taxon>
        <taxon>Diptera</taxon>
        <taxon>Nematocera</taxon>
        <taxon>Culicoidea</taxon>
        <taxon>Culicidae</taxon>
        <taxon>Anophelinae</taxon>
        <taxon>Anopheles</taxon>
    </lineage>
</organism>
<dbReference type="VEuPathDB" id="VectorBase:AARA21_014521"/>
<protein>
    <submittedName>
        <fullName evidence="1">Uncharacterized protein</fullName>
    </submittedName>
</protein>
<dbReference type="EMBL" id="APCN01000031">
    <property type="status" value="NOT_ANNOTATED_CDS"/>
    <property type="molecule type" value="Genomic_DNA"/>
</dbReference>
<reference evidence="1" key="1">
    <citation type="submission" date="2022-08" db="UniProtKB">
        <authorList>
            <consortium name="EnsemblMetazoa"/>
        </authorList>
    </citation>
    <scope>IDENTIFICATION</scope>
    <source>
        <strain evidence="1">Dongola</strain>
    </source>
</reference>
<dbReference type="AlphaFoldDB" id="A0A182IGP7"/>
<evidence type="ECO:0000313" key="1">
    <source>
        <dbReference type="EnsemblMetazoa" id="AARA014638-PA"/>
    </source>
</evidence>
<dbReference type="Proteomes" id="UP000075840">
    <property type="component" value="Unassembled WGS sequence"/>
</dbReference>
<name>A0A182IGP7_ANOAR</name>
<dbReference type="EMBL" id="APCN01000030">
    <property type="status" value="NOT_ANNOTATED_CDS"/>
    <property type="molecule type" value="Genomic_DNA"/>
</dbReference>
<keyword evidence="2" id="KW-1185">Reference proteome</keyword>
<dbReference type="VEuPathDB" id="VectorBase:AARA014638"/>